<dbReference type="Pfam" id="PF13563">
    <property type="entry name" value="2_5_RNA_ligase2"/>
    <property type="match status" value="1"/>
</dbReference>
<name>A1B663_PARDP</name>
<dbReference type="eggNOG" id="COG1514">
    <property type="taxonomic scope" value="Bacteria"/>
</dbReference>
<dbReference type="EMBL" id="CP000490">
    <property type="protein sequence ID" value="ABL71007.1"/>
    <property type="molecule type" value="Genomic_DNA"/>
</dbReference>
<accession>A1B663</accession>
<proteinExistence type="predicted"/>
<evidence type="ECO:0000313" key="1">
    <source>
        <dbReference type="EMBL" id="ABL71007.1"/>
    </source>
</evidence>
<dbReference type="Gene3D" id="3.90.1140.10">
    <property type="entry name" value="Cyclic phosphodiesterase"/>
    <property type="match status" value="1"/>
</dbReference>
<dbReference type="HOGENOM" id="CLU_081251_2_0_5"/>
<dbReference type="Proteomes" id="UP000000361">
    <property type="component" value="Chromosome 2"/>
</dbReference>
<dbReference type="SUPFAM" id="SSF55144">
    <property type="entry name" value="LigT-like"/>
    <property type="match status" value="1"/>
</dbReference>
<dbReference type="KEGG" id="pde:Pden_2923"/>
<evidence type="ECO:0000313" key="2">
    <source>
        <dbReference type="Proteomes" id="UP000000361"/>
    </source>
</evidence>
<reference evidence="2" key="1">
    <citation type="submission" date="2006-12" db="EMBL/GenBank/DDBJ databases">
        <title>Complete sequence of chromosome 2 of Paracoccus denitrificans PD1222.</title>
        <authorList>
            <person name="Copeland A."/>
            <person name="Lucas S."/>
            <person name="Lapidus A."/>
            <person name="Barry K."/>
            <person name="Detter J.C."/>
            <person name="Glavina del Rio T."/>
            <person name="Hammon N."/>
            <person name="Israni S."/>
            <person name="Dalin E."/>
            <person name="Tice H."/>
            <person name="Pitluck S."/>
            <person name="Munk A.C."/>
            <person name="Brettin T."/>
            <person name="Bruce D."/>
            <person name="Han C."/>
            <person name="Tapia R."/>
            <person name="Gilna P."/>
            <person name="Schmutz J."/>
            <person name="Larimer F."/>
            <person name="Land M."/>
            <person name="Hauser L."/>
            <person name="Kyrpides N."/>
            <person name="Lykidis A."/>
            <person name="Spiro S."/>
            <person name="Richardson D.J."/>
            <person name="Moir J.W.B."/>
            <person name="Ferguson S.J."/>
            <person name="van Spanning R.J.M."/>
            <person name="Richardson P."/>
        </authorList>
    </citation>
    <scope>NUCLEOTIDE SEQUENCE [LARGE SCALE GENOMIC DNA]</scope>
    <source>
        <strain evidence="2">Pd 1222</strain>
    </source>
</reference>
<organism evidence="1 2">
    <name type="scientific">Paracoccus denitrificans (strain Pd 1222)</name>
    <dbReference type="NCBI Taxonomy" id="318586"/>
    <lineage>
        <taxon>Bacteria</taxon>
        <taxon>Pseudomonadati</taxon>
        <taxon>Pseudomonadota</taxon>
        <taxon>Alphaproteobacteria</taxon>
        <taxon>Rhodobacterales</taxon>
        <taxon>Paracoccaceae</taxon>
        <taxon>Paracoccus</taxon>
    </lineage>
</organism>
<gene>
    <name evidence="1" type="ordered locus">Pden_2923</name>
</gene>
<dbReference type="RefSeq" id="WP_011749197.1">
    <property type="nucleotide sequence ID" value="NC_008687.1"/>
</dbReference>
<dbReference type="EnsemblBacteria" id="ABL71007">
    <property type="protein sequence ID" value="ABL71007"/>
    <property type="gene ID" value="Pden_2923"/>
</dbReference>
<keyword evidence="1" id="KW-0436">Ligase</keyword>
<dbReference type="STRING" id="318586.Pden_2923"/>
<keyword evidence="2" id="KW-1185">Reference proteome</keyword>
<dbReference type="AlphaFoldDB" id="A1B663"/>
<protein>
    <submittedName>
        <fullName evidence="1">2',5' RNA ligase</fullName>
    </submittedName>
</protein>
<sequence length="194" mass="21622">MTDAPQPQDMPQELPREHFLLFVAIPPPGVAARIEDAWRLANRRDRFRRATLHMTILPVIRTPQLAPGMAEALGRPLDGLDFPAFDLMLDHLTTFGPPRRRDRPLVLVGRQESPAPDALCQTLWQRLAGAGLAIARHRVTPHVTLAYGKPLPPQGIPVPPVHWRVDELVLIDSLQGLGRHVPLARWPLPSRSGP</sequence>
<dbReference type="InterPro" id="IPR009097">
    <property type="entry name" value="Cyclic_Pdiesterase"/>
</dbReference>
<dbReference type="GeneID" id="93452604"/>
<dbReference type="OrthoDB" id="7770344at2"/>
<dbReference type="GO" id="GO:0016874">
    <property type="term" value="F:ligase activity"/>
    <property type="evidence" value="ECO:0007669"/>
    <property type="project" value="UniProtKB-KW"/>
</dbReference>